<evidence type="ECO:0008006" key="3">
    <source>
        <dbReference type="Google" id="ProtNLM"/>
    </source>
</evidence>
<dbReference type="GO" id="GO:0046872">
    <property type="term" value="F:metal ion binding"/>
    <property type="evidence" value="ECO:0007669"/>
    <property type="project" value="UniProtKB-KW"/>
</dbReference>
<protein>
    <recommendedName>
        <fullName evidence="3">Aminopeptidase</fullName>
    </recommendedName>
</protein>
<evidence type="ECO:0000313" key="2">
    <source>
        <dbReference type="EMBL" id="HER43034.1"/>
    </source>
</evidence>
<keyword evidence="1" id="KW-0479">Metal-binding</keyword>
<sequence length="202" mass="22763">MDKLYSAAKKAVQNSLKIKKGEHFLLVTDKQKMPIAEALAYWAKKAKAETTTYLMTETLRPIDAATSLFGLMIRKADVTVYMLDARVEEKPFRGFMVANGSRYGRICMMPGITVDMMERLVNIDFRKMDLITRKMIRTIKDCTDVHVTNSLGTDISFSVKGRKWDNDNGDISRKGKHGNLPAGECYTCPVESTFTGKVVFSL</sequence>
<dbReference type="AlphaFoldDB" id="A0A7V2ATL7"/>
<dbReference type="InterPro" id="IPR052170">
    <property type="entry name" value="M29_Exopeptidase"/>
</dbReference>
<dbReference type="InterPro" id="IPR058739">
    <property type="entry name" value="NicX"/>
</dbReference>
<dbReference type="PANTHER" id="PTHR34448:SF1">
    <property type="entry name" value="BLL6088 PROTEIN"/>
    <property type="match status" value="1"/>
</dbReference>
<organism evidence="2">
    <name type="scientific">Eiseniibacteriota bacterium</name>
    <dbReference type="NCBI Taxonomy" id="2212470"/>
    <lineage>
        <taxon>Bacteria</taxon>
        <taxon>Candidatus Eiseniibacteriota</taxon>
    </lineage>
</organism>
<comment type="caution">
    <text evidence="2">The sequence shown here is derived from an EMBL/GenBank/DDBJ whole genome shotgun (WGS) entry which is preliminary data.</text>
</comment>
<feature type="non-terminal residue" evidence="2">
    <location>
        <position position="202"/>
    </location>
</feature>
<name>A0A7V2ATL7_UNCEI</name>
<evidence type="ECO:0000256" key="1">
    <source>
        <dbReference type="ARBA" id="ARBA00022723"/>
    </source>
</evidence>
<dbReference type="SUPFAM" id="SSF144052">
    <property type="entry name" value="Thermophilic metalloprotease-like"/>
    <property type="match status" value="1"/>
</dbReference>
<reference evidence="2" key="1">
    <citation type="journal article" date="2020" name="mSystems">
        <title>Genome- and Community-Level Interaction Insights into Carbon Utilization and Element Cycling Functions of Hydrothermarchaeota in Hydrothermal Sediment.</title>
        <authorList>
            <person name="Zhou Z."/>
            <person name="Liu Y."/>
            <person name="Xu W."/>
            <person name="Pan J."/>
            <person name="Luo Z.H."/>
            <person name="Li M."/>
        </authorList>
    </citation>
    <scope>NUCLEOTIDE SEQUENCE [LARGE SCALE GENOMIC DNA]</scope>
    <source>
        <strain evidence="2">SpSt-1233</strain>
    </source>
</reference>
<dbReference type="PANTHER" id="PTHR34448">
    <property type="entry name" value="AMINOPEPTIDASE"/>
    <property type="match status" value="1"/>
</dbReference>
<dbReference type="EMBL" id="DSEC01000077">
    <property type="protein sequence ID" value="HER43034.1"/>
    <property type="molecule type" value="Genomic_DNA"/>
</dbReference>
<gene>
    <name evidence="2" type="ORF">ENO08_01070</name>
</gene>
<proteinExistence type="predicted"/>
<dbReference type="Pfam" id="PF26233">
    <property type="entry name" value="NicX"/>
    <property type="match status" value="1"/>
</dbReference>
<accession>A0A7V2ATL7</accession>
<dbReference type="Proteomes" id="UP000886069">
    <property type="component" value="Unassembled WGS sequence"/>
</dbReference>